<dbReference type="InterPro" id="IPR021109">
    <property type="entry name" value="Peptidase_aspartic_dom_sf"/>
</dbReference>
<gene>
    <name evidence="2" type="ORF">EXU30_16080</name>
</gene>
<dbReference type="AlphaFoldDB" id="A0A411PKH6"/>
<protein>
    <submittedName>
        <fullName evidence="2">ATP-dependent zinc protease</fullName>
    </submittedName>
</protein>
<dbReference type="Pfam" id="PF05618">
    <property type="entry name" value="Zn_protease"/>
    <property type="match status" value="1"/>
</dbReference>
<dbReference type="Proteomes" id="UP000291106">
    <property type="component" value="Chromosome"/>
</dbReference>
<evidence type="ECO:0000313" key="3">
    <source>
        <dbReference type="Proteomes" id="UP000291106"/>
    </source>
</evidence>
<dbReference type="GO" id="GO:0008233">
    <property type="term" value="F:peptidase activity"/>
    <property type="evidence" value="ECO:0007669"/>
    <property type="project" value="UniProtKB-KW"/>
</dbReference>
<reference evidence="2 3" key="1">
    <citation type="submission" date="2019-02" db="EMBL/GenBank/DDBJ databases">
        <title>Shewanella sp. D4-2 isolated from Dokdo Island.</title>
        <authorList>
            <person name="Baek K."/>
        </authorList>
    </citation>
    <scope>NUCLEOTIDE SEQUENCE [LARGE SCALE GENOMIC DNA]</scope>
    <source>
        <strain evidence="2 3">D4-2</strain>
    </source>
</reference>
<keyword evidence="2" id="KW-0645">Protease</keyword>
<dbReference type="KEGG" id="smai:EXU30_16080"/>
<dbReference type="GO" id="GO:0006508">
    <property type="term" value="P:proteolysis"/>
    <property type="evidence" value="ECO:0007669"/>
    <property type="project" value="UniProtKB-KW"/>
</dbReference>
<accession>A0A411PKH6</accession>
<dbReference type="OrthoDB" id="9782977at2"/>
<evidence type="ECO:0000313" key="2">
    <source>
        <dbReference type="EMBL" id="QBF84021.1"/>
    </source>
</evidence>
<dbReference type="RefSeq" id="WP_130601715.1">
    <property type="nucleotide sequence ID" value="NZ_CP036200.1"/>
</dbReference>
<keyword evidence="3" id="KW-1185">Reference proteome</keyword>
<evidence type="ECO:0000259" key="1">
    <source>
        <dbReference type="Pfam" id="PF05618"/>
    </source>
</evidence>
<dbReference type="Gene3D" id="2.40.70.10">
    <property type="entry name" value="Acid Proteases"/>
    <property type="match status" value="1"/>
</dbReference>
<dbReference type="InterPro" id="IPR008503">
    <property type="entry name" value="Asp_endopeptidase"/>
</dbReference>
<dbReference type="PANTHER" id="PTHR38037:SF1">
    <property type="entry name" value="ATP-DEPENDENT ZINC PROTEASE DOMAIN-CONTAINING PROTEIN-RELATED"/>
    <property type="match status" value="1"/>
</dbReference>
<keyword evidence="2" id="KW-0378">Hydrolase</keyword>
<name>A0A411PKH6_9GAMM</name>
<feature type="domain" description="Retropepsin-like aspartic endopeptidase" evidence="1">
    <location>
        <begin position="7"/>
        <end position="139"/>
    </location>
</feature>
<organism evidence="2 3">
    <name type="scientific">Shewanella maritima</name>
    <dbReference type="NCBI Taxonomy" id="2520507"/>
    <lineage>
        <taxon>Bacteria</taxon>
        <taxon>Pseudomonadati</taxon>
        <taxon>Pseudomonadota</taxon>
        <taxon>Gammaproteobacteria</taxon>
        <taxon>Alteromonadales</taxon>
        <taxon>Shewanellaceae</taxon>
        <taxon>Shewanella</taxon>
    </lineage>
</organism>
<proteinExistence type="predicted"/>
<dbReference type="EMBL" id="CP036200">
    <property type="protein sequence ID" value="QBF84021.1"/>
    <property type="molecule type" value="Genomic_DNA"/>
</dbReference>
<dbReference type="PANTHER" id="PTHR38037">
    <property type="entry name" value="ZN_PROTEASE DOMAIN-CONTAINING PROTEIN"/>
    <property type="match status" value="1"/>
</dbReference>
<dbReference type="SUPFAM" id="SSF50630">
    <property type="entry name" value="Acid proteases"/>
    <property type="match status" value="1"/>
</dbReference>
<sequence>MAADLQIIGWCEWARFPHINNERVNMKVDSGARTSSLHAVDVTPFTKQGEPWIRVVFQPEQGSDREVTQEFAVFDKRKVKSSGGHVTDRYVIKTPVIIGSQEFDIELTLTSRENMKFRMLLGRRALAGRYLVDAQSSYVLGE</sequence>